<feature type="region of interest" description="Disordered" evidence="1">
    <location>
        <begin position="77"/>
        <end position="100"/>
    </location>
</feature>
<feature type="compositionally biased region" description="Basic and acidic residues" evidence="1">
    <location>
        <begin position="1"/>
        <end position="17"/>
    </location>
</feature>
<evidence type="ECO:0000313" key="3">
    <source>
        <dbReference type="Proteomes" id="UP000465622"/>
    </source>
</evidence>
<feature type="region of interest" description="Disordered" evidence="1">
    <location>
        <begin position="1"/>
        <end position="30"/>
    </location>
</feature>
<sequence>MTVRRVELTDQDSRSEPKLGSQRGSLPAPSVDVFGSWLVTAASTNLWGPLGDAVPIATPDLQQQCFDHMPDDAAVRKSMYSGFQDNPPAHGDPIPGWPEV</sequence>
<keyword evidence="3" id="KW-1185">Reference proteome</keyword>
<protein>
    <submittedName>
        <fullName evidence="2">Uncharacterized protein</fullName>
    </submittedName>
</protein>
<evidence type="ECO:0000313" key="2">
    <source>
        <dbReference type="EMBL" id="BBX32971.1"/>
    </source>
</evidence>
<dbReference type="EMBL" id="AP022567">
    <property type="protein sequence ID" value="BBX32971.1"/>
    <property type="molecule type" value="Genomic_DNA"/>
</dbReference>
<evidence type="ECO:0000256" key="1">
    <source>
        <dbReference type="SAM" id="MobiDB-lite"/>
    </source>
</evidence>
<accession>A0ABM7HR01</accession>
<name>A0ABM7HR01_MYCME</name>
<reference evidence="2 3" key="1">
    <citation type="journal article" date="2019" name="Emerg. Microbes Infect.">
        <title>Comprehensive subspecies identification of 175 nontuberculous mycobacteria species based on 7547 genomic profiles.</title>
        <authorList>
            <person name="Matsumoto Y."/>
            <person name="Kinjo T."/>
            <person name="Motooka D."/>
            <person name="Nabeya D."/>
            <person name="Jung N."/>
            <person name="Uechi K."/>
            <person name="Horii T."/>
            <person name="Iida T."/>
            <person name="Fujita J."/>
            <person name="Nakamura S."/>
        </authorList>
    </citation>
    <scope>NUCLEOTIDE SEQUENCE [LARGE SCALE GENOMIC DNA]</scope>
    <source>
        <strain evidence="2 3">JCM 12375</strain>
    </source>
</reference>
<proteinExistence type="predicted"/>
<dbReference type="Proteomes" id="UP000465622">
    <property type="component" value="Chromosome"/>
</dbReference>
<gene>
    <name evidence="2" type="ORF">MMAGJ_22530</name>
</gene>
<organism evidence="2 3">
    <name type="scientific">Mycolicibacterium mageritense</name>
    <name type="common">Mycobacterium mageritense</name>
    <dbReference type="NCBI Taxonomy" id="53462"/>
    <lineage>
        <taxon>Bacteria</taxon>
        <taxon>Bacillati</taxon>
        <taxon>Actinomycetota</taxon>
        <taxon>Actinomycetes</taxon>
        <taxon>Mycobacteriales</taxon>
        <taxon>Mycobacteriaceae</taxon>
        <taxon>Mycolicibacterium</taxon>
    </lineage>
</organism>